<evidence type="ECO:0000313" key="1">
    <source>
        <dbReference type="EMBL" id="CAI5787716.1"/>
    </source>
</evidence>
<keyword evidence="2" id="KW-1185">Reference proteome</keyword>
<organism evidence="1 2">
    <name type="scientific">Podarcis lilfordi</name>
    <name type="common">Lilford's wall lizard</name>
    <dbReference type="NCBI Taxonomy" id="74358"/>
    <lineage>
        <taxon>Eukaryota</taxon>
        <taxon>Metazoa</taxon>
        <taxon>Chordata</taxon>
        <taxon>Craniata</taxon>
        <taxon>Vertebrata</taxon>
        <taxon>Euteleostomi</taxon>
        <taxon>Lepidosauria</taxon>
        <taxon>Squamata</taxon>
        <taxon>Bifurcata</taxon>
        <taxon>Unidentata</taxon>
        <taxon>Episquamata</taxon>
        <taxon>Laterata</taxon>
        <taxon>Lacertibaenia</taxon>
        <taxon>Lacertidae</taxon>
        <taxon>Podarcis</taxon>
    </lineage>
</organism>
<protein>
    <submittedName>
        <fullName evidence="1">Uncharacterized protein</fullName>
    </submittedName>
</protein>
<evidence type="ECO:0000313" key="2">
    <source>
        <dbReference type="Proteomes" id="UP001178461"/>
    </source>
</evidence>
<reference evidence="1" key="1">
    <citation type="submission" date="2022-12" db="EMBL/GenBank/DDBJ databases">
        <authorList>
            <person name="Alioto T."/>
            <person name="Alioto T."/>
            <person name="Gomez Garrido J."/>
        </authorList>
    </citation>
    <scope>NUCLEOTIDE SEQUENCE</scope>
</reference>
<dbReference type="AlphaFoldDB" id="A0AA35L0N3"/>
<name>A0AA35L0N3_9SAUR</name>
<gene>
    <name evidence="1" type="ORF">PODLI_1B025035</name>
</gene>
<dbReference type="EMBL" id="OX395136">
    <property type="protein sequence ID" value="CAI5787716.1"/>
    <property type="molecule type" value="Genomic_DNA"/>
</dbReference>
<dbReference type="Proteomes" id="UP001178461">
    <property type="component" value="Chromosome 11"/>
</dbReference>
<accession>A0AA35L0N3</accession>
<sequence length="101" mass="11394">MQSGDFSAILSLIPARTSTTQQLIYSIHLDASVEEQKKLTIYDAYLGGARGECFSVSLSLLLTHFIFLLETLFLERNFAGRFSVCVLSHSIIHTLRTLIWK</sequence>
<proteinExistence type="predicted"/>